<sequence>MLKHWRSVLVTAQDVAMEAAEIRKLAELEAKHWWYRERRTVLARSLDALARTGEKPGRALDIGAAGGGNTRVLRDRGWDATALEYGEEGAGVARGRNIPVIRGDAVALPVADESMDLVVAYDVLEHIEDDKSAAHEITRVLRRGGTALIAVPCDMELWSEHDTAVGHFRRYDRAGLLNLLSSAGLRIEEVRSWNVLLRPVAAWRRKRSTGSDLDDLSPLVNLGLTAVIAAERYLPVGKLPGVSVLVRARRHDPVAVIAQTTY</sequence>
<evidence type="ECO:0000313" key="2">
    <source>
        <dbReference type="EMBL" id="TCO17647.1"/>
    </source>
</evidence>
<protein>
    <submittedName>
        <fullName evidence="2">Methyltransferase family protein</fullName>
    </submittedName>
</protein>
<dbReference type="GO" id="GO:0032259">
    <property type="term" value="P:methylation"/>
    <property type="evidence" value="ECO:0007669"/>
    <property type="project" value="UniProtKB-KW"/>
</dbReference>
<feature type="domain" description="Methyltransferase type 11" evidence="1">
    <location>
        <begin position="60"/>
        <end position="149"/>
    </location>
</feature>
<keyword evidence="2" id="KW-0808">Transferase</keyword>
<comment type="caution">
    <text evidence="2">The sequence shown here is derived from an EMBL/GenBank/DDBJ whole genome shotgun (WGS) entry which is preliminary data.</text>
</comment>
<dbReference type="PANTHER" id="PTHR43861:SF6">
    <property type="entry name" value="METHYLTRANSFERASE TYPE 11"/>
    <property type="match status" value="1"/>
</dbReference>
<dbReference type="Gene3D" id="3.40.50.150">
    <property type="entry name" value="Vaccinia Virus protein VP39"/>
    <property type="match status" value="1"/>
</dbReference>
<dbReference type="Proteomes" id="UP000294508">
    <property type="component" value="Unassembled WGS sequence"/>
</dbReference>
<keyword evidence="3" id="KW-1185">Reference proteome</keyword>
<dbReference type="InterPro" id="IPR029063">
    <property type="entry name" value="SAM-dependent_MTases_sf"/>
</dbReference>
<dbReference type="Pfam" id="PF08241">
    <property type="entry name" value="Methyltransf_11"/>
    <property type="match status" value="1"/>
</dbReference>
<dbReference type="SUPFAM" id="SSF53335">
    <property type="entry name" value="S-adenosyl-L-methionine-dependent methyltransferases"/>
    <property type="match status" value="1"/>
</dbReference>
<proteinExistence type="predicted"/>
<name>A0A4R2H0M2_9ACTN</name>
<accession>A0A4R2H0M2</accession>
<gene>
    <name evidence="2" type="ORF">EV652_117100</name>
</gene>
<dbReference type="InterPro" id="IPR013216">
    <property type="entry name" value="Methyltransf_11"/>
</dbReference>
<evidence type="ECO:0000313" key="3">
    <source>
        <dbReference type="Proteomes" id="UP000294508"/>
    </source>
</evidence>
<dbReference type="CDD" id="cd02440">
    <property type="entry name" value="AdoMet_MTases"/>
    <property type="match status" value="1"/>
</dbReference>
<dbReference type="EMBL" id="SLWN01000017">
    <property type="protein sequence ID" value="TCO17647.1"/>
    <property type="molecule type" value="Genomic_DNA"/>
</dbReference>
<dbReference type="PANTHER" id="PTHR43861">
    <property type="entry name" value="TRANS-ACONITATE 2-METHYLTRANSFERASE-RELATED"/>
    <property type="match status" value="1"/>
</dbReference>
<keyword evidence="2" id="KW-0489">Methyltransferase</keyword>
<dbReference type="AlphaFoldDB" id="A0A4R2H0M2"/>
<evidence type="ECO:0000259" key="1">
    <source>
        <dbReference type="Pfam" id="PF08241"/>
    </source>
</evidence>
<reference evidence="2 3" key="1">
    <citation type="journal article" date="2015" name="Stand. Genomic Sci.">
        <title>Genomic Encyclopedia of Bacterial and Archaeal Type Strains, Phase III: the genomes of soil and plant-associated and newly described type strains.</title>
        <authorList>
            <person name="Whitman W.B."/>
            <person name="Woyke T."/>
            <person name="Klenk H.P."/>
            <person name="Zhou Y."/>
            <person name="Lilburn T.G."/>
            <person name="Beck B.J."/>
            <person name="De Vos P."/>
            <person name="Vandamme P."/>
            <person name="Eisen J.A."/>
            <person name="Garrity G."/>
            <person name="Hugenholtz P."/>
            <person name="Kyrpides N.C."/>
        </authorList>
    </citation>
    <scope>NUCLEOTIDE SEQUENCE [LARGE SCALE GENOMIC DNA]</scope>
    <source>
        <strain evidence="2 3">VKM Ac-2572</strain>
    </source>
</reference>
<organism evidence="2 3">
    <name type="scientific">Kribbella steppae</name>
    <dbReference type="NCBI Taxonomy" id="2512223"/>
    <lineage>
        <taxon>Bacteria</taxon>
        <taxon>Bacillati</taxon>
        <taxon>Actinomycetota</taxon>
        <taxon>Actinomycetes</taxon>
        <taxon>Propionibacteriales</taxon>
        <taxon>Kribbellaceae</taxon>
        <taxon>Kribbella</taxon>
    </lineage>
</organism>
<dbReference type="GO" id="GO:0008757">
    <property type="term" value="F:S-adenosylmethionine-dependent methyltransferase activity"/>
    <property type="evidence" value="ECO:0007669"/>
    <property type="project" value="InterPro"/>
</dbReference>